<evidence type="ECO:0000313" key="3">
    <source>
        <dbReference type="Proteomes" id="UP001576776"/>
    </source>
</evidence>
<reference evidence="2 3" key="1">
    <citation type="submission" date="2024-09" db="EMBL/GenBank/DDBJ databases">
        <title>Floridaenema gen nov. (Aerosakkonemataceae, Aerosakkonematales ord. nov., Cyanobacteria) from benthic tropical and subtropical fresh waters, with the description of four new species.</title>
        <authorList>
            <person name="Moretto J.A."/>
            <person name="Berthold D.E."/>
            <person name="Lefler F.W."/>
            <person name="Huang I.-S."/>
            <person name="Laughinghouse H. IV."/>
        </authorList>
    </citation>
    <scope>NUCLEOTIDE SEQUENCE [LARGE SCALE GENOMIC DNA]</scope>
    <source>
        <strain evidence="2 3">BLCC-F154</strain>
    </source>
</reference>
<feature type="transmembrane region" description="Helical" evidence="1">
    <location>
        <begin position="12"/>
        <end position="35"/>
    </location>
</feature>
<keyword evidence="1" id="KW-0812">Transmembrane</keyword>
<name>A0ABV4YMD9_9CYAN</name>
<evidence type="ECO:0000256" key="1">
    <source>
        <dbReference type="SAM" id="Phobius"/>
    </source>
</evidence>
<proteinExistence type="predicted"/>
<keyword evidence="3" id="KW-1185">Reference proteome</keyword>
<protein>
    <submittedName>
        <fullName evidence="2">Uncharacterized protein</fullName>
    </submittedName>
</protein>
<sequence length="167" mass="18644">MNKILKPKILTFYVGAISFTLILFKAVNILAANYIQASPEIDGNYLFIDSNNLPGCLKAKNLLLSIQQSGIYLNGTLLARNSNQQLSGLTEKRPSLFGKWQKSSEKPLNLSGKVNQIDRCQKQLVKIRGMIKSKTLQGEISLTSFPEKVKFTAVKETTQKSDKQTIH</sequence>
<gene>
    <name evidence="2" type="ORF">ACE1B6_28560</name>
</gene>
<organism evidence="2 3">
    <name type="scientific">Floridaenema fluviatile BLCC-F154</name>
    <dbReference type="NCBI Taxonomy" id="3153640"/>
    <lineage>
        <taxon>Bacteria</taxon>
        <taxon>Bacillati</taxon>
        <taxon>Cyanobacteriota</taxon>
        <taxon>Cyanophyceae</taxon>
        <taxon>Oscillatoriophycideae</taxon>
        <taxon>Aerosakkonematales</taxon>
        <taxon>Aerosakkonemataceae</taxon>
        <taxon>Floridanema</taxon>
        <taxon>Floridanema fluviatile</taxon>
    </lineage>
</organism>
<keyword evidence="1" id="KW-1133">Transmembrane helix</keyword>
<keyword evidence="1" id="KW-0472">Membrane</keyword>
<dbReference type="RefSeq" id="WP_413260702.1">
    <property type="nucleotide sequence ID" value="NZ_JBHFNS010000094.1"/>
</dbReference>
<accession>A0ABV4YMD9</accession>
<comment type="caution">
    <text evidence="2">The sequence shown here is derived from an EMBL/GenBank/DDBJ whole genome shotgun (WGS) entry which is preliminary data.</text>
</comment>
<dbReference type="EMBL" id="JBHFNS010000094">
    <property type="protein sequence ID" value="MFB2939223.1"/>
    <property type="molecule type" value="Genomic_DNA"/>
</dbReference>
<evidence type="ECO:0000313" key="2">
    <source>
        <dbReference type="EMBL" id="MFB2939223.1"/>
    </source>
</evidence>
<dbReference type="Proteomes" id="UP001576776">
    <property type="component" value="Unassembled WGS sequence"/>
</dbReference>